<dbReference type="Pfam" id="PF03666">
    <property type="entry name" value="NPR3"/>
    <property type="match status" value="1"/>
</dbReference>
<feature type="domain" description="Phosducin" evidence="13">
    <location>
        <begin position="527"/>
        <end position="658"/>
    </location>
</feature>
<comment type="subcellular location">
    <subcellularLocation>
        <location evidence="11">Lysosome</location>
    </subcellularLocation>
</comment>
<feature type="compositionally biased region" description="Polar residues" evidence="12">
    <location>
        <begin position="461"/>
        <end position="480"/>
    </location>
</feature>
<proteinExistence type="inferred from homology"/>
<dbReference type="GO" id="GO:0000228">
    <property type="term" value="C:nuclear chromosome"/>
    <property type="evidence" value="ECO:0007669"/>
    <property type="project" value="TreeGrafter"/>
</dbReference>
<dbReference type="Gene3D" id="1.10.168.10">
    <property type="entry name" value="Phosducin, domain 2"/>
    <property type="match status" value="1"/>
</dbReference>
<evidence type="ECO:0000256" key="8">
    <source>
        <dbReference type="ARBA" id="ARBA00023125"/>
    </source>
</evidence>
<evidence type="ECO:0000259" key="14">
    <source>
        <dbReference type="Pfam" id="PF04406"/>
    </source>
</evidence>
<comment type="similarity">
    <text evidence="3 10">Belongs to the TOP6A family.</text>
</comment>
<keyword evidence="5" id="KW-0479">Metal-binding</keyword>
<dbReference type="GO" id="GO:0034198">
    <property type="term" value="P:cellular response to amino acid starvation"/>
    <property type="evidence" value="ECO:0007669"/>
    <property type="project" value="UniProtKB-UniRule"/>
</dbReference>
<dbReference type="GO" id="GO:0005764">
    <property type="term" value="C:lysosome"/>
    <property type="evidence" value="ECO:0007669"/>
    <property type="project" value="UniProtKB-SubCell"/>
</dbReference>
<dbReference type="SUPFAM" id="SSF56726">
    <property type="entry name" value="DNA topoisomerase IV, alpha subunit"/>
    <property type="match status" value="1"/>
</dbReference>
<evidence type="ECO:0000259" key="16">
    <source>
        <dbReference type="Pfam" id="PF24064"/>
    </source>
</evidence>
<keyword evidence="18" id="KW-1185">Reference proteome</keyword>
<dbReference type="GO" id="GO:0003677">
    <property type="term" value="F:DNA binding"/>
    <property type="evidence" value="ECO:0007669"/>
    <property type="project" value="UniProtKB-UniRule"/>
</dbReference>
<comment type="similarity">
    <text evidence="4">Belongs to the phosducin family.</text>
</comment>
<evidence type="ECO:0000256" key="10">
    <source>
        <dbReference type="PROSITE-ProRule" id="PRU01385"/>
    </source>
</evidence>
<feature type="compositionally biased region" description="Polar residues" evidence="12">
    <location>
        <begin position="439"/>
        <end position="452"/>
    </location>
</feature>
<dbReference type="PRINTS" id="PR01550">
    <property type="entry name" value="TOP6AFAMILY"/>
</dbReference>
<dbReference type="InterPro" id="IPR024253">
    <property type="entry name" value="Phosducin_thioredoxin-like_dom"/>
</dbReference>
<dbReference type="InterPro" id="IPR023196">
    <property type="entry name" value="Phosducin_N_dom_sf"/>
</dbReference>
<dbReference type="Proteomes" id="UP001201812">
    <property type="component" value="Unassembled WGS sequence"/>
</dbReference>
<dbReference type="PANTHER" id="PTHR10848">
    <property type="entry name" value="MEIOTIC RECOMBINATION PROTEIN SPO11"/>
    <property type="match status" value="1"/>
</dbReference>
<dbReference type="Pfam" id="PF04406">
    <property type="entry name" value="TP6A_N"/>
    <property type="match status" value="1"/>
</dbReference>
<dbReference type="CDD" id="cd02987">
    <property type="entry name" value="Phd_like_Phd"/>
    <property type="match status" value="1"/>
</dbReference>
<comment type="caution">
    <text evidence="17">The sequence shown here is derived from an EMBL/GenBank/DDBJ whole genome shotgun (WGS) entry which is preliminary data.</text>
</comment>
<dbReference type="AlphaFoldDB" id="A0AAD4N274"/>
<dbReference type="InterPro" id="IPR013049">
    <property type="entry name" value="Spo11/TopoVI_A_N"/>
</dbReference>
<keyword evidence="8 10" id="KW-0238">DNA-binding</keyword>
<comment type="cofactor">
    <cofactor evidence="2">
        <name>Mg(2+)</name>
        <dbReference type="ChEBI" id="CHEBI:18420"/>
    </cofactor>
</comment>
<keyword evidence="7 10" id="KW-0799">Topoisomerase</keyword>
<organism evidence="17 18">
    <name type="scientific">Ditylenchus destructor</name>
    <dbReference type="NCBI Taxonomy" id="166010"/>
    <lineage>
        <taxon>Eukaryota</taxon>
        <taxon>Metazoa</taxon>
        <taxon>Ecdysozoa</taxon>
        <taxon>Nematoda</taxon>
        <taxon>Chromadorea</taxon>
        <taxon>Rhabditida</taxon>
        <taxon>Tylenchina</taxon>
        <taxon>Tylenchomorpha</taxon>
        <taxon>Sphaerularioidea</taxon>
        <taxon>Anguinidae</taxon>
        <taxon>Anguininae</taxon>
        <taxon>Ditylenchus</taxon>
    </lineage>
</organism>
<evidence type="ECO:0000256" key="5">
    <source>
        <dbReference type="ARBA" id="ARBA00022723"/>
    </source>
</evidence>
<feature type="domain" description="Spo11/DNA topoisomerase VI subunit A N-terminal" evidence="14">
    <location>
        <begin position="69"/>
        <end position="128"/>
    </location>
</feature>
<evidence type="ECO:0000259" key="15">
    <source>
        <dbReference type="Pfam" id="PF21180"/>
    </source>
</evidence>
<evidence type="ECO:0000313" key="17">
    <source>
        <dbReference type="EMBL" id="KAI1715395.1"/>
    </source>
</evidence>
<reference evidence="17" key="1">
    <citation type="submission" date="2022-01" db="EMBL/GenBank/DDBJ databases">
        <title>Genome Sequence Resource for Two Populations of Ditylenchus destructor, the Migratory Endoparasitic Phytonematode.</title>
        <authorList>
            <person name="Zhang H."/>
            <person name="Lin R."/>
            <person name="Xie B."/>
        </authorList>
    </citation>
    <scope>NUCLEOTIDE SEQUENCE</scope>
    <source>
        <strain evidence="17">BazhouSP</strain>
    </source>
</reference>
<dbReference type="GO" id="GO:0007131">
    <property type="term" value="P:reciprocal meiotic recombination"/>
    <property type="evidence" value="ECO:0007669"/>
    <property type="project" value="TreeGrafter"/>
</dbReference>
<evidence type="ECO:0000256" key="2">
    <source>
        <dbReference type="ARBA" id="ARBA00001946"/>
    </source>
</evidence>
<evidence type="ECO:0000313" key="18">
    <source>
        <dbReference type="Proteomes" id="UP001201812"/>
    </source>
</evidence>
<keyword evidence="11" id="KW-0458">Lysosome</keyword>
<dbReference type="GO" id="GO:0003918">
    <property type="term" value="F:DNA topoisomerase type II (double strand cut, ATP-hydrolyzing) activity"/>
    <property type="evidence" value="ECO:0007669"/>
    <property type="project" value="UniProtKB-UniRule"/>
</dbReference>
<dbReference type="Gene3D" id="3.40.1360.10">
    <property type="match status" value="1"/>
</dbReference>
<feature type="domain" description="GATOR1 complex protein NPRL3 C-terminal HTH" evidence="16">
    <location>
        <begin position="1043"/>
        <end position="1084"/>
    </location>
</feature>
<comment type="function">
    <text evidence="11">As a component of the GATOR1 complex functions as an inhibitor of the amino acid-sensing branch of the TORC1 pathway.</text>
</comment>
<dbReference type="PROSITE" id="PS52041">
    <property type="entry name" value="TOPO_IIB"/>
    <property type="match status" value="1"/>
</dbReference>
<feature type="active site" description="O-(5'-phospho-DNA)-tyrosine intermediate" evidence="10">
    <location>
        <position position="96"/>
    </location>
</feature>
<dbReference type="GO" id="GO:0000706">
    <property type="term" value="P:meiotic DNA double-strand break processing"/>
    <property type="evidence" value="ECO:0007669"/>
    <property type="project" value="TreeGrafter"/>
</dbReference>
<evidence type="ECO:0000256" key="9">
    <source>
        <dbReference type="ARBA" id="ARBA00023235"/>
    </source>
</evidence>
<evidence type="ECO:0000256" key="3">
    <source>
        <dbReference type="ARBA" id="ARBA00006559"/>
    </source>
</evidence>
<keyword evidence="6" id="KW-0460">Magnesium</keyword>
<evidence type="ECO:0000256" key="11">
    <source>
        <dbReference type="RuleBase" id="RU368069"/>
    </source>
</evidence>
<feature type="domain" description="Topoisomerase 6 subunit A/Spo11 TOPRIM" evidence="15">
    <location>
        <begin position="190"/>
        <end position="360"/>
    </location>
</feature>
<evidence type="ECO:0000256" key="7">
    <source>
        <dbReference type="ARBA" id="ARBA00023029"/>
    </source>
</evidence>
<evidence type="ECO:0000256" key="6">
    <source>
        <dbReference type="ARBA" id="ARBA00022842"/>
    </source>
</evidence>
<dbReference type="PANTHER" id="PTHR10848:SF0">
    <property type="entry name" value="MEIOTIC RECOMBINATION PROTEIN SPO11"/>
    <property type="match status" value="1"/>
</dbReference>
<dbReference type="InterPro" id="IPR036249">
    <property type="entry name" value="Thioredoxin-like_sf"/>
</dbReference>
<dbReference type="Gene3D" id="3.40.30.10">
    <property type="entry name" value="Glutaredoxin"/>
    <property type="match status" value="1"/>
</dbReference>
<dbReference type="GO" id="GO:1990130">
    <property type="term" value="C:GATOR1 complex"/>
    <property type="evidence" value="ECO:0007669"/>
    <property type="project" value="UniProtKB-UniRule"/>
</dbReference>
<name>A0AAD4N274_9BILA</name>
<dbReference type="Pfam" id="PF02114">
    <property type="entry name" value="Phosducin"/>
    <property type="match status" value="1"/>
</dbReference>
<dbReference type="InterPro" id="IPR002815">
    <property type="entry name" value="Spo11/TopoVI_A"/>
</dbReference>
<feature type="region of interest" description="Disordered" evidence="12">
    <location>
        <begin position="436"/>
        <end position="482"/>
    </location>
</feature>
<evidence type="ECO:0000256" key="4">
    <source>
        <dbReference type="ARBA" id="ARBA00009686"/>
    </source>
</evidence>
<dbReference type="InterPro" id="IPR056603">
    <property type="entry name" value="HTH_NPRL3"/>
</dbReference>
<dbReference type="InterPro" id="IPR001200">
    <property type="entry name" value="Phosducin"/>
</dbReference>
<keyword evidence="11" id="KW-0732">Signal</keyword>
<dbReference type="GO" id="GO:0005524">
    <property type="term" value="F:ATP binding"/>
    <property type="evidence" value="ECO:0007669"/>
    <property type="project" value="InterPro"/>
</dbReference>
<comment type="similarity">
    <text evidence="11">Belongs to the NPR3 family.</text>
</comment>
<gene>
    <name evidence="17" type="ORF">DdX_07704</name>
</gene>
<dbReference type="Pfam" id="PF21180">
    <property type="entry name" value="TOP6A-Spo11_Toprim"/>
    <property type="match status" value="1"/>
</dbReference>
<dbReference type="Gene3D" id="1.10.10.10">
    <property type="entry name" value="Winged helix-like DNA-binding domain superfamily/Winged helix DNA-binding domain"/>
    <property type="match status" value="1"/>
</dbReference>
<evidence type="ECO:0000259" key="13">
    <source>
        <dbReference type="Pfam" id="PF02114"/>
    </source>
</evidence>
<dbReference type="InterPro" id="IPR036078">
    <property type="entry name" value="Spo11/TopoVI_A_sf"/>
</dbReference>
<comment type="catalytic activity">
    <reaction evidence="1 10">
        <text>ATP-dependent breakage, passage and rejoining of double-stranded DNA.</text>
        <dbReference type="EC" id="5.6.2.2"/>
    </reaction>
</comment>
<sequence length="1096" mass="124745">MVIFEKSLHHEEFEVCELIVESCLSFLRNLFAADSKARRIDMKYSTRRIDENGINERCLSLKAHAAVSFSFHLRLLSQVYRLISLDQQATKRDLYYECKKLYGCQQNLDRSVSVLCNYLCTSRKALHVVSCSRGFVIGNLRLTDWKGNCIDFRSTPISLYEKYIVFFKQSLIEIYLRLTTFEYVETTAKFILIVEKDSVFQRLIDERFVEQYPNSILATGRGYPDICTRNFLQWLSEKIKIPFLALMDADPYGLEIYTIYKYGSIRTKIEANDATILRIQWIGLFPSEAAELPIEMSHYLKLLLTDRRKIAKLRSKFLHVEDKIIDELNVLIGLGYKFEIEVLNSIRPSFLSSSYLRDKIEELNSREALEIHSDNDTCNMSDILTTSEGCGTNELNWDADNERASSDNLETDMDEVASRYSIDSGDIFSIVDDRESENDFSTNGPNVGYCSSSDDEDAGEPSNSAKTNSATPKGQGSNTGPKAVLADYAQHQQQTKYKEEMADIELIKQAKRFTLDHNPLDEKQPSDDDDDELAQIRRQRMEQLKYVSRGRIVEIPNSEEFLSLVEKPGRDWVVIHIYRDGLESCNVLNEALLEMAAKAKNARFYKVQANILGTSNFFAENALPTLQIYRGGKLVGNFVRITDSLGEDFTSNHLNKFLLSSDIDLEPLTSPGVTTVGLSDLRFGVLSVKMLAPLLCPKDGLSGIPFEIKVDNIRFAGFPWRIESKKIAIAINSEQERCNYLKEQIHHMQMAHDEYDALPDDQKSGHSPYPAILEKSGLSQHLKEIFEDVCDFGMVDVFVDDCIEVGFCVEPKALVQAGLAPKSSKEVESIMRQVCPYHGILFLEDYLPSPDSNPFVLRFLEEYEPSRSIDEMSAYSGLPLSQVLLIVKHYLMWARAIVIYPICSTNVYTTVPCLTSFSSMAKSFSEQFPDCSLAEILEQFSPPSTLGTFLAETALYSPVNMRIQMLIFLLRNQLLVQIHTYLYLLPPPSTHRLSGCDQSVLSPRIRTVIGNARDLAPEIRDYLLDLCSQAISSGVEESEVFWLLNSFISFIPFFNGRTHIEHIMYQTHLDRSTVTRVVDTFSAILSPFYCQDLIVE</sequence>
<dbReference type="GO" id="GO:0008277">
    <property type="term" value="P:regulation of G protein-coupled receptor signaling pathway"/>
    <property type="evidence" value="ECO:0007669"/>
    <property type="project" value="InterPro"/>
</dbReference>
<dbReference type="InterPro" id="IPR005365">
    <property type="entry name" value="Npr3"/>
</dbReference>
<dbReference type="CDD" id="cd00223">
    <property type="entry name" value="TOPRIM_TopoIIB_SPO"/>
    <property type="match status" value="1"/>
</dbReference>
<dbReference type="GO" id="GO:0032007">
    <property type="term" value="P:negative regulation of TOR signaling"/>
    <property type="evidence" value="ECO:0007669"/>
    <property type="project" value="InterPro"/>
</dbReference>
<dbReference type="GO" id="GO:0042138">
    <property type="term" value="P:meiotic DNA double-strand break formation"/>
    <property type="evidence" value="ECO:0007669"/>
    <property type="project" value="TreeGrafter"/>
</dbReference>
<protein>
    <recommendedName>
        <fullName evidence="11">GATOR complex protein NPRL3</fullName>
    </recommendedName>
    <alternativeName>
        <fullName evidence="11">Nitrogen permease regulator 3-like protein</fullName>
    </alternativeName>
</protein>
<evidence type="ECO:0000256" key="1">
    <source>
        <dbReference type="ARBA" id="ARBA00000185"/>
    </source>
</evidence>
<accession>A0AAD4N274</accession>
<keyword evidence="9 10" id="KW-0413">Isomerase</keyword>
<dbReference type="Pfam" id="PF24064">
    <property type="entry name" value="HTH_NPRL3"/>
    <property type="match status" value="1"/>
</dbReference>
<dbReference type="EMBL" id="JAKKPZ010000011">
    <property type="protein sequence ID" value="KAI1715395.1"/>
    <property type="molecule type" value="Genomic_DNA"/>
</dbReference>
<evidence type="ECO:0000256" key="12">
    <source>
        <dbReference type="SAM" id="MobiDB-lite"/>
    </source>
</evidence>
<dbReference type="GO" id="GO:0046872">
    <property type="term" value="F:metal ion binding"/>
    <property type="evidence" value="ECO:0007669"/>
    <property type="project" value="UniProtKB-KW"/>
</dbReference>
<dbReference type="InterPro" id="IPR034136">
    <property type="entry name" value="TOPRIM_Topo6A/Spo11"/>
</dbReference>
<dbReference type="InterPro" id="IPR036388">
    <property type="entry name" value="WH-like_DNA-bd_sf"/>
</dbReference>
<dbReference type="SUPFAM" id="SSF52833">
    <property type="entry name" value="Thioredoxin-like"/>
    <property type="match status" value="1"/>
</dbReference>